<evidence type="ECO:0000313" key="1">
    <source>
        <dbReference type="EMBL" id="EFX02289.1"/>
    </source>
</evidence>
<dbReference type="Proteomes" id="UP000007796">
    <property type="component" value="Unassembled WGS sequence"/>
</dbReference>
<dbReference type="AlphaFoldDB" id="F0XJ38"/>
<organism evidence="2">
    <name type="scientific">Grosmannia clavigera (strain kw1407 / UAMH 11150)</name>
    <name type="common">Blue stain fungus</name>
    <name type="synonym">Graphiocladiella clavigera</name>
    <dbReference type="NCBI Taxonomy" id="655863"/>
    <lineage>
        <taxon>Eukaryota</taxon>
        <taxon>Fungi</taxon>
        <taxon>Dikarya</taxon>
        <taxon>Ascomycota</taxon>
        <taxon>Pezizomycotina</taxon>
        <taxon>Sordariomycetes</taxon>
        <taxon>Sordariomycetidae</taxon>
        <taxon>Ophiostomatales</taxon>
        <taxon>Ophiostomataceae</taxon>
        <taxon>Leptographium</taxon>
    </lineage>
</organism>
<reference evidence="1 2" key="1">
    <citation type="journal article" date="2011" name="Proc. Natl. Acad. Sci. U.S.A.">
        <title>Genome and transcriptome analyses of the mountain pine beetle-fungal symbiont Grosmannia clavigera, a lodgepole pine pathogen.</title>
        <authorList>
            <person name="DiGuistini S."/>
            <person name="Wang Y."/>
            <person name="Liao N.Y."/>
            <person name="Taylor G."/>
            <person name="Tanguay P."/>
            <person name="Feau N."/>
            <person name="Henrissat B."/>
            <person name="Chan S.K."/>
            <person name="Hesse-Orce U."/>
            <person name="Alamouti S.M."/>
            <person name="Tsui C.K.M."/>
            <person name="Docking R.T."/>
            <person name="Levasseur A."/>
            <person name="Haridas S."/>
            <person name="Robertson G."/>
            <person name="Birol I."/>
            <person name="Holt R.A."/>
            <person name="Marra M.A."/>
            <person name="Hamelin R.C."/>
            <person name="Hirst M."/>
            <person name="Jones S.J.M."/>
            <person name="Bohlmann J."/>
            <person name="Breuil C."/>
        </authorList>
    </citation>
    <scope>NUCLEOTIDE SEQUENCE [LARGE SCALE GENOMIC DNA]</scope>
    <source>
        <strain evidence="2">kw1407 / UAMH 11150</strain>
    </source>
</reference>
<dbReference type="InParanoid" id="F0XJ38"/>
<protein>
    <submittedName>
        <fullName evidence="1">Uncharacterized protein</fullName>
    </submittedName>
</protein>
<dbReference type="RefSeq" id="XP_014171771.1">
    <property type="nucleotide sequence ID" value="XM_014316296.1"/>
</dbReference>
<keyword evidence="2" id="KW-1185">Reference proteome</keyword>
<gene>
    <name evidence="1" type="ORF">CMQ_2338</name>
</gene>
<dbReference type="GeneID" id="25975316"/>
<sequence length="155" mass="16752">MEFQMGLQMGLPALCRSDPWAEVLDVDAARNVTEEQFQVAVRRGGSRRRLQGSPVHLIGLRASVGESSAAAGGASSLKTRQSRGDRSQLILTGGYSSVVNTAADLLNKRSAEYEIYRSTQQLAVSAKKPSSQPDIFLRRASADSWAINILGFKAL</sequence>
<proteinExistence type="predicted"/>
<name>F0XJ38_GROCL</name>
<dbReference type="HOGENOM" id="CLU_1695661_0_0_1"/>
<accession>F0XJ38</accession>
<dbReference type="EMBL" id="GL629782">
    <property type="protein sequence ID" value="EFX02289.1"/>
    <property type="molecule type" value="Genomic_DNA"/>
</dbReference>
<evidence type="ECO:0000313" key="2">
    <source>
        <dbReference type="Proteomes" id="UP000007796"/>
    </source>
</evidence>